<dbReference type="AlphaFoldDB" id="A0A0B9GA23"/>
<keyword evidence="4" id="KW-1134">Transmembrane beta strand</keyword>
<dbReference type="PANTHER" id="PTHR38762">
    <property type="entry name" value="CRYPTIC OUTER MEMBRANE PORIN BGLH-RELATED"/>
    <property type="match status" value="1"/>
</dbReference>
<dbReference type="SUPFAM" id="SSF56935">
    <property type="entry name" value="Porins"/>
    <property type="match status" value="1"/>
</dbReference>
<dbReference type="PANTHER" id="PTHR38762:SF1">
    <property type="entry name" value="CRYPTIC OUTER MEMBRANE PORIN BGLH-RELATED"/>
    <property type="match status" value="1"/>
</dbReference>
<keyword evidence="3" id="KW-0813">Transport</keyword>
<gene>
    <name evidence="11" type="ORF">RJ45_00105</name>
</gene>
<evidence type="ECO:0000313" key="12">
    <source>
        <dbReference type="Proteomes" id="UP000031278"/>
    </source>
</evidence>
<keyword evidence="10" id="KW-0732">Signal</keyword>
<reference evidence="11 12" key="1">
    <citation type="submission" date="2014-12" db="EMBL/GenBank/DDBJ databases">
        <title>Genome sequencing of Photobacterium gaetbulicola AD005a.</title>
        <authorList>
            <person name="Adrian T.G.S."/>
            <person name="Chan K.G."/>
        </authorList>
    </citation>
    <scope>NUCLEOTIDE SEQUENCE [LARGE SCALE GENOMIC DNA]</scope>
    <source>
        <strain evidence="11 12">AD005a</strain>
    </source>
</reference>
<dbReference type="EMBL" id="JWLZ01000001">
    <property type="protein sequence ID" value="KHT65588.1"/>
    <property type="molecule type" value="Genomic_DNA"/>
</dbReference>
<dbReference type="GO" id="GO:0015774">
    <property type="term" value="P:polysaccharide transport"/>
    <property type="evidence" value="ECO:0007669"/>
    <property type="project" value="TreeGrafter"/>
</dbReference>
<evidence type="ECO:0000256" key="2">
    <source>
        <dbReference type="ARBA" id="ARBA00007055"/>
    </source>
</evidence>
<evidence type="ECO:0000256" key="10">
    <source>
        <dbReference type="SAM" id="SignalP"/>
    </source>
</evidence>
<dbReference type="GO" id="GO:0006811">
    <property type="term" value="P:monoatomic ion transport"/>
    <property type="evidence" value="ECO:0007669"/>
    <property type="project" value="UniProtKB-KW"/>
</dbReference>
<dbReference type="GO" id="GO:0015144">
    <property type="term" value="F:carbohydrate transmembrane transporter activity"/>
    <property type="evidence" value="ECO:0007669"/>
    <property type="project" value="TreeGrafter"/>
</dbReference>
<evidence type="ECO:0000256" key="5">
    <source>
        <dbReference type="ARBA" id="ARBA00022692"/>
    </source>
</evidence>
<dbReference type="Proteomes" id="UP000031278">
    <property type="component" value="Unassembled WGS sequence"/>
</dbReference>
<dbReference type="RefSeq" id="WP_039455993.1">
    <property type="nucleotide sequence ID" value="NZ_JWLZ01000001.1"/>
</dbReference>
<keyword evidence="9" id="KW-0998">Cell outer membrane</keyword>
<dbReference type="GO" id="GO:0046930">
    <property type="term" value="C:pore complex"/>
    <property type="evidence" value="ECO:0007669"/>
    <property type="project" value="UniProtKB-KW"/>
</dbReference>
<feature type="chain" id="PRO_5002128163" evidence="10">
    <location>
        <begin position="25"/>
        <end position="418"/>
    </location>
</feature>
<evidence type="ECO:0000256" key="3">
    <source>
        <dbReference type="ARBA" id="ARBA00022448"/>
    </source>
</evidence>
<dbReference type="InterPro" id="IPR050286">
    <property type="entry name" value="G_neg_Bact_CarbUptk_Porin"/>
</dbReference>
<dbReference type="GO" id="GO:0015288">
    <property type="term" value="F:porin activity"/>
    <property type="evidence" value="ECO:0007669"/>
    <property type="project" value="UniProtKB-KW"/>
</dbReference>
<comment type="caution">
    <text evidence="11">The sequence shown here is derived from an EMBL/GenBank/DDBJ whole genome shotgun (WGS) entry which is preliminary data.</text>
</comment>
<dbReference type="Pfam" id="PF02264">
    <property type="entry name" value="LamB"/>
    <property type="match status" value="1"/>
</dbReference>
<dbReference type="GO" id="GO:0009279">
    <property type="term" value="C:cell outer membrane"/>
    <property type="evidence" value="ECO:0007669"/>
    <property type="project" value="UniProtKB-SubCell"/>
</dbReference>
<name>A0A0B9GA23_9GAMM</name>
<evidence type="ECO:0000256" key="7">
    <source>
        <dbReference type="ARBA" id="ARBA00023114"/>
    </source>
</evidence>
<keyword evidence="5" id="KW-0812">Transmembrane</keyword>
<organism evidence="11 12">
    <name type="scientific">Photobacterium gaetbulicola</name>
    <dbReference type="NCBI Taxonomy" id="1295392"/>
    <lineage>
        <taxon>Bacteria</taxon>
        <taxon>Pseudomonadati</taxon>
        <taxon>Pseudomonadota</taxon>
        <taxon>Gammaproteobacteria</taxon>
        <taxon>Vibrionales</taxon>
        <taxon>Vibrionaceae</taxon>
        <taxon>Photobacterium</taxon>
    </lineage>
</organism>
<dbReference type="InterPro" id="IPR003192">
    <property type="entry name" value="Porin_LamB"/>
</dbReference>
<evidence type="ECO:0000313" key="11">
    <source>
        <dbReference type="EMBL" id="KHT65588.1"/>
    </source>
</evidence>
<comment type="similarity">
    <text evidence="2">Belongs to the porin LamB (TC 1.B.3) family.</text>
</comment>
<feature type="signal peptide" evidence="10">
    <location>
        <begin position="1"/>
        <end position="24"/>
    </location>
</feature>
<evidence type="ECO:0000256" key="9">
    <source>
        <dbReference type="ARBA" id="ARBA00023237"/>
    </source>
</evidence>
<comment type="subcellular location">
    <subcellularLocation>
        <location evidence="1">Cell outer membrane</location>
        <topology evidence="1">Multi-pass membrane protein</topology>
    </subcellularLocation>
</comment>
<keyword evidence="6" id="KW-0406">Ion transport</keyword>
<evidence type="ECO:0000256" key="8">
    <source>
        <dbReference type="ARBA" id="ARBA00023136"/>
    </source>
</evidence>
<dbReference type="Gene3D" id="2.40.170.10">
    <property type="entry name" value="Porin, LamB type"/>
    <property type="match status" value="1"/>
</dbReference>
<evidence type="ECO:0000256" key="1">
    <source>
        <dbReference type="ARBA" id="ARBA00004571"/>
    </source>
</evidence>
<protein>
    <submittedName>
        <fullName evidence="11">LamB</fullName>
    </submittedName>
</protein>
<keyword evidence="8" id="KW-0472">Membrane</keyword>
<evidence type="ECO:0000256" key="6">
    <source>
        <dbReference type="ARBA" id="ARBA00023065"/>
    </source>
</evidence>
<sequence>MKNMKMLPLSVVIGATLVCQMAVADETDANVIAQVGAEESVFFDEKQPQTLSPEMDIPEGIVFSGYARYGAHFAAGDKRYVQVGSTGAAVGRLGNETNGGEFQLAKAFQTELGAIWDVVVMIDHWASDQWDSPGGLNLVKAYAGVTNIIPSQPQMYFWGGRDFHQRPQQNLNDYFWMQHDGQGGGFRNLDFGGAMFDLSFVAQVDKGESGLLGNDNGVYAVTSKLHDINGGVGRLDFYANYGFASDEAETDKHDETAWQVAAVMNFDWSSKLIVRYTDGGDDSVFDLAGDKQVLYTSYDGFYQISEPVELEYLASYKRISGDDVDKKNEYSAIVRPMYRWDDVHSTWLEAGYAKEDFDNGDELSGWKLTLSQNISMGGMSSSRPMLRFYATAGEVDNQSADSVKFDTLSLGAMFEAWW</sequence>
<proteinExistence type="inferred from homology"/>
<dbReference type="InterPro" id="IPR036998">
    <property type="entry name" value="Porin_LamB_sf"/>
</dbReference>
<keyword evidence="7" id="KW-0626">Porin</keyword>
<evidence type="ECO:0000256" key="4">
    <source>
        <dbReference type="ARBA" id="ARBA00022452"/>
    </source>
</evidence>
<accession>A0A0B9GA23</accession>